<feature type="domain" description="ATP-grasp" evidence="8">
    <location>
        <begin position="154"/>
        <end position="352"/>
    </location>
</feature>
<dbReference type="InterPro" id="IPR050856">
    <property type="entry name" value="Biotin_carboxylase_complex"/>
</dbReference>
<dbReference type="FunFam" id="3.30.470.20:FF:000028">
    <property type="entry name" value="Methylcrotonoyl-CoA carboxylase subunit alpha, mitochondrial"/>
    <property type="match status" value="1"/>
</dbReference>
<organism evidence="10 11">
    <name type="scientific">Papilio machaon</name>
    <name type="common">Old World swallowtail butterfly</name>
    <dbReference type="NCBI Taxonomy" id="76193"/>
    <lineage>
        <taxon>Eukaryota</taxon>
        <taxon>Metazoa</taxon>
        <taxon>Ecdysozoa</taxon>
        <taxon>Arthropoda</taxon>
        <taxon>Hexapoda</taxon>
        <taxon>Insecta</taxon>
        <taxon>Pterygota</taxon>
        <taxon>Neoptera</taxon>
        <taxon>Endopterygota</taxon>
        <taxon>Lepidoptera</taxon>
        <taxon>Glossata</taxon>
        <taxon>Ditrysia</taxon>
        <taxon>Papilionoidea</taxon>
        <taxon>Papilionidae</taxon>
        <taxon>Papilioninae</taxon>
        <taxon>Papilio</taxon>
    </lineage>
</organism>
<dbReference type="NCBIfam" id="NF006367">
    <property type="entry name" value="PRK08591.1"/>
    <property type="match status" value="1"/>
</dbReference>
<dbReference type="AlphaFoldDB" id="A0A194R8S4"/>
<dbReference type="GO" id="GO:0046872">
    <property type="term" value="F:metal ion binding"/>
    <property type="evidence" value="ECO:0007669"/>
    <property type="project" value="InterPro"/>
</dbReference>
<dbReference type="SUPFAM" id="SSF51246">
    <property type="entry name" value="Rudiment single hybrid motif"/>
    <property type="match status" value="1"/>
</dbReference>
<dbReference type="InterPro" id="IPR011761">
    <property type="entry name" value="ATP-grasp"/>
</dbReference>
<dbReference type="Pfam" id="PF02786">
    <property type="entry name" value="CPSase_L_D2"/>
    <property type="match status" value="1"/>
</dbReference>
<dbReference type="Gene3D" id="3.30.700.40">
    <property type="match status" value="1"/>
</dbReference>
<dbReference type="PROSITE" id="PS00867">
    <property type="entry name" value="CPSASE_2"/>
    <property type="match status" value="1"/>
</dbReference>
<dbReference type="SMART" id="SM00878">
    <property type="entry name" value="Biotin_carb_C"/>
    <property type="match status" value="1"/>
</dbReference>
<reference evidence="10 11" key="1">
    <citation type="journal article" date="2015" name="Nat. Commun.">
        <title>Outbred genome sequencing and CRISPR/Cas9 gene editing in butterflies.</title>
        <authorList>
            <person name="Li X."/>
            <person name="Fan D."/>
            <person name="Zhang W."/>
            <person name="Liu G."/>
            <person name="Zhang L."/>
            <person name="Zhao L."/>
            <person name="Fang X."/>
            <person name="Chen L."/>
            <person name="Dong Y."/>
            <person name="Chen Y."/>
            <person name="Ding Y."/>
            <person name="Zhao R."/>
            <person name="Feng M."/>
            <person name="Zhu Y."/>
            <person name="Feng Y."/>
            <person name="Jiang X."/>
            <person name="Zhu D."/>
            <person name="Xiang H."/>
            <person name="Feng X."/>
            <person name="Li S."/>
            <person name="Wang J."/>
            <person name="Zhang G."/>
            <person name="Kronforst M.R."/>
            <person name="Wang W."/>
        </authorList>
    </citation>
    <scope>NUCLEOTIDE SEQUENCE [LARGE SCALE GENOMIC DNA]</scope>
    <source>
        <strain evidence="10">Ya'a_city_454_Pm</strain>
        <tissue evidence="10">Whole body</tissue>
    </source>
</reference>
<dbReference type="InterPro" id="IPR013815">
    <property type="entry name" value="ATP_grasp_subdomain_1"/>
</dbReference>
<dbReference type="InterPro" id="IPR005481">
    <property type="entry name" value="BC-like_N"/>
</dbReference>
<comment type="cofactor">
    <cofactor evidence="1">
        <name>biotin</name>
        <dbReference type="ChEBI" id="CHEBI:57586"/>
    </cofactor>
</comment>
<evidence type="ECO:0000256" key="7">
    <source>
        <dbReference type="SAM" id="MobiDB-lite"/>
    </source>
</evidence>
<evidence type="ECO:0000256" key="6">
    <source>
        <dbReference type="PROSITE-ProRule" id="PRU00409"/>
    </source>
</evidence>
<dbReference type="InterPro" id="IPR011764">
    <property type="entry name" value="Biotin_carboxylation_dom"/>
</dbReference>
<evidence type="ECO:0000259" key="9">
    <source>
        <dbReference type="PROSITE" id="PS50979"/>
    </source>
</evidence>
<evidence type="ECO:0000256" key="3">
    <source>
        <dbReference type="ARBA" id="ARBA00022741"/>
    </source>
</evidence>
<dbReference type="STRING" id="76193.A0A194R8S4"/>
<dbReference type="PANTHER" id="PTHR18866:SF33">
    <property type="entry name" value="METHYLCROTONOYL-COA CARBOXYLASE SUBUNIT ALPHA, MITOCHONDRIAL-RELATED"/>
    <property type="match status" value="1"/>
</dbReference>
<dbReference type="EMBL" id="KQ460615">
    <property type="protein sequence ID" value="KPJ13650.1"/>
    <property type="molecule type" value="Genomic_DNA"/>
</dbReference>
<dbReference type="InParanoid" id="A0A194R8S4"/>
<name>A0A194R8S4_PAPMA</name>
<dbReference type="PROSITE" id="PS50975">
    <property type="entry name" value="ATP_GRASP"/>
    <property type="match status" value="1"/>
</dbReference>
<dbReference type="Proteomes" id="UP000053240">
    <property type="component" value="Unassembled WGS sequence"/>
</dbReference>
<dbReference type="GO" id="GO:0005739">
    <property type="term" value="C:mitochondrion"/>
    <property type="evidence" value="ECO:0007669"/>
    <property type="project" value="TreeGrafter"/>
</dbReference>
<dbReference type="InterPro" id="IPR005482">
    <property type="entry name" value="Biotin_COase_C"/>
</dbReference>
<feature type="region of interest" description="Disordered" evidence="7">
    <location>
        <begin position="621"/>
        <end position="675"/>
    </location>
</feature>
<protein>
    <submittedName>
        <fullName evidence="10">Methylcrotonoyl-CoA carboxylase subunit alpha, mitochondrial</fullName>
    </submittedName>
</protein>
<dbReference type="PROSITE" id="PS50979">
    <property type="entry name" value="BC"/>
    <property type="match status" value="1"/>
</dbReference>
<dbReference type="GO" id="GO:0004485">
    <property type="term" value="F:methylcrotonoyl-CoA carboxylase activity"/>
    <property type="evidence" value="ECO:0007669"/>
    <property type="project" value="TreeGrafter"/>
</dbReference>
<dbReference type="InterPro" id="IPR005479">
    <property type="entry name" value="CPAse_ATP-bd"/>
</dbReference>
<dbReference type="PANTHER" id="PTHR18866">
    <property type="entry name" value="CARBOXYLASE:PYRUVATE/ACETYL-COA/PROPIONYL-COA CARBOXYLASE"/>
    <property type="match status" value="1"/>
</dbReference>
<keyword evidence="11" id="KW-1185">Reference proteome</keyword>
<feature type="region of interest" description="Disordered" evidence="7">
    <location>
        <begin position="760"/>
        <end position="784"/>
    </location>
</feature>
<evidence type="ECO:0000256" key="4">
    <source>
        <dbReference type="ARBA" id="ARBA00022840"/>
    </source>
</evidence>
<feature type="compositionally biased region" description="Low complexity" evidence="7">
    <location>
        <begin position="624"/>
        <end position="638"/>
    </location>
</feature>
<keyword evidence="3 6" id="KW-0547">Nucleotide-binding</keyword>
<dbReference type="SUPFAM" id="SSF56059">
    <property type="entry name" value="Glutathione synthetase ATP-binding domain-like"/>
    <property type="match status" value="1"/>
</dbReference>
<dbReference type="InterPro" id="IPR016185">
    <property type="entry name" value="PreATP-grasp_dom_sf"/>
</dbReference>
<evidence type="ECO:0000256" key="5">
    <source>
        <dbReference type="ARBA" id="ARBA00023267"/>
    </source>
</evidence>
<proteinExistence type="predicted"/>
<dbReference type="Pfam" id="PF00289">
    <property type="entry name" value="Biotin_carb_N"/>
    <property type="match status" value="1"/>
</dbReference>
<dbReference type="Gene3D" id="3.30.470.20">
    <property type="entry name" value="ATP-grasp fold, B domain"/>
    <property type="match status" value="1"/>
</dbReference>
<evidence type="ECO:0000256" key="2">
    <source>
        <dbReference type="ARBA" id="ARBA00022598"/>
    </source>
</evidence>
<dbReference type="FunFam" id="3.40.50.20:FF:000010">
    <property type="entry name" value="Propionyl-CoA carboxylase subunit alpha"/>
    <property type="match status" value="1"/>
</dbReference>
<evidence type="ECO:0000313" key="10">
    <source>
        <dbReference type="EMBL" id="KPJ13650.1"/>
    </source>
</evidence>
<dbReference type="FunCoup" id="A0A194R8S4">
    <property type="interactions" value="1534"/>
</dbReference>
<evidence type="ECO:0000313" key="11">
    <source>
        <dbReference type="Proteomes" id="UP000053240"/>
    </source>
</evidence>
<evidence type="ECO:0000256" key="1">
    <source>
        <dbReference type="ARBA" id="ARBA00001953"/>
    </source>
</evidence>
<accession>A0A194R8S4</accession>
<dbReference type="Gene3D" id="3.30.1490.20">
    <property type="entry name" value="ATP-grasp fold, A domain"/>
    <property type="match status" value="1"/>
</dbReference>
<dbReference type="GO" id="GO:0005524">
    <property type="term" value="F:ATP binding"/>
    <property type="evidence" value="ECO:0007669"/>
    <property type="project" value="UniProtKB-UniRule"/>
</dbReference>
<keyword evidence="4 6" id="KW-0067">ATP-binding</keyword>
<sequence>MYKLRHLFKIRNSLNTQHGLRYNHAGVKTDLQLRNIDKVLIANRGEIACRVMRTAKKLGIRTVAVYSDADKHAMHVEMADEAYHIGPAPSAQSYLNANKILEVAKKSNSQAIHPGYGFLSENVEFCEKCANEGVIFIGPPPSAIRDMGIKSTSKAIMSSAGVPIVKGYHGEDQSIERLLAEANKIGFPLMIKAVRGGGGKGMRIAMTEDEFLSQLESAKRESLKSFGDESMLLEQYITDPRHVEVQVFADMYGNAVHLFERDCSVQRRHQKIIEEAPAPGLSEETRHALGSAAVRAAKAVGYVGAGTVEFILHRVTHDFHFMEMNTRLQVEHPITEMITGTDLVEWQLRVAAGEPLPVKQEDIVRRGWAVECRIYAEEPAAGFLPRAGTLHRLTQPTPEEFVRVETGVREGQEVSVHYDPMIAKLVVWGKDRNQALAKTRRKLSEYQVAGLETNVNFLLRLSGASAFVSGDVHTAFIPQHERELFADTVLSEHTAIQAALGYLIQSQLSSTANDTWKGISVSSNAWRPNYQLRKTVNFKFNEKDMKVNVEYESAPNTYKVQVDEGEWRQVEATLTNTDLGLKLTTKVDDKTSNVGFLTYDQEVHVYDEHGQTVVHLPRPKYQTAASSESTSSANSAASPTPGVLERVLVNKGDKPTTGNRRASTGRPAASGGQRNGACCATLRGSPPPSTLLSTCKPVRPDAGRERPRLSPLVLANPRADPARIPYRSDGRRAPVPLALLRAVDLILSLETAEYQNKEARRTVGAPARRPAGVATRAARTPVLV</sequence>
<dbReference type="SUPFAM" id="SSF52440">
    <property type="entry name" value="PreATP-grasp domain"/>
    <property type="match status" value="1"/>
</dbReference>
<dbReference type="FunFam" id="3.30.1490.20:FF:000003">
    <property type="entry name" value="acetyl-CoA carboxylase isoform X1"/>
    <property type="match status" value="1"/>
</dbReference>
<keyword evidence="5" id="KW-0092">Biotin</keyword>
<evidence type="ECO:0000259" key="8">
    <source>
        <dbReference type="PROSITE" id="PS50975"/>
    </source>
</evidence>
<dbReference type="Gene3D" id="3.40.50.20">
    <property type="match status" value="1"/>
</dbReference>
<feature type="domain" description="Biotin carboxylation" evidence="9">
    <location>
        <begin position="35"/>
        <end position="482"/>
    </location>
</feature>
<keyword evidence="2" id="KW-0436">Ligase</keyword>
<dbReference type="InterPro" id="IPR011054">
    <property type="entry name" value="Rudment_hybrid_motif"/>
</dbReference>
<gene>
    <name evidence="10" type="ORF">RR48_10834</name>
</gene>
<dbReference type="Pfam" id="PF02785">
    <property type="entry name" value="Biotin_carb_C"/>
    <property type="match status" value="1"/>
</dbReference>